<organism evidence="1 2">
    <name type="scientific">Adiantum capillus-veneris</name>
    <name type="common">Maidenhair fern</name>
    <dbReference type="NCBI Taxonomy" id="13818"/>
    <lineage>
        <taxon>Eukaryota</taxon>
        <taxon>Viridiplantae</taxon>
        <taxon>Streptophyta</taxon>
        <taxon>Embryophyta</taxon>
        <taxon>Tracheophyta</taxon>
        <taxon>Polypodiopsida</taxon>
        <taxon>Polypodiidae</taxon>
        <taxon>Polypodiales</taxon>
        <taxon>Pteridineae</taxon>
        <taxon>Pteridaceae</taxon>
        <taxon>Vittarioideae</taxon>
        <taxon>Adiantum</taxon>
    </lineage>
</organism>
<dbReference type="AlphaFoldDB" id="A0A9D4Z780"/>
<keyword evidence="2" id="KW-1185">Reference proteome</keyword>
<gene>
    <name evidence="1" type="ORF">GOP47_0019608</name>
</gene>
<name>A0A9D4Z780_ADICA</name>
<evidence type="ECO:0000313" key="2">
    <source>
        <dbReference type="Proteomes" id="UP000886520"/>
    </source>
</evidence>
<protein>
    <submittedName>
        <fullName evidence="1">Uncharacterized protein</fullName>
    </submittedName>
</protein>
<evidence type="ECO:0000313" key="1">
    <source>
        <dbReference type="EMBL" id="KAI5064913.1"/>
    </source>
</evidence>
<proteinExistence type="predicted"/>
<dbReference type="Proteomes" id="UP000886520">
    <property type="component" value="Chromosome 19"/>
</dbReference>
<comment type="caution">
    <text evidence="1">The sequence shown here is derived from an EMBL/GenBank/DDBJ whole genome shotgun (WGS) entry which is preliminary data.</text>
</comment>
<sequence length="66" mass="7543">MVQTVIARKAARDRKLSTEAEDLLLELKSCIGAEHEKIVMMVVLQILKSRIGSEWITIKRTFLAFI</sequence>
<dbReference type="EMBL" id="JABFUD020000019">
    <property type="protein sequence ID" value="KAI5064913.1"/>
    <property type="molecule type" value="Genomic_DNA"/>
</dbReference>
<accession>A0A9D4Z780</accession>
<reference evidence="1" key="1">
    <citation type="submission" date="2021-01" db="EMBL/GenBank/DDBJ databases">
        <title>Adiantum capillus-veneris genome.</title>
        <authorList>
            <person name="Fang Y."/>
            <person name="Liao Q."/>
        </authorList>
    </citation>
    <scope>NUCLEOTIDE SEQUENCE</scope>
    <source>
        <strain evidence="1">H3</strain>
        <tissue evidence="1">Leaf</tissue>
    </source>
</reference>